<keyword evidence="6" id="KW-0812">Transmembrane</keyword>
<dbReference type="Pfam" id="PF03544">
    <property type="entry name" value="TonB_C"/>
    <property type="match status" value="1"/>
</dbReference>
<dbReference type="GO" id="GO:0015031">
    <property type="term" value="P:protein transport"/>
    <property type="evidence" value="ECO:0007669"/>
    <property type="project" value="UniProtKB-KW"/>
</dbReference>
<protein>
    <submittedName>
        <fullName evidence="12">TonB family protein</fullName>
    </submittedName>
</protein>
<dbReference type="RefSeq" id="WP_220166069.1">
    <property type="nucleotide sequence ID" value="NZ_CP080507.1"/>
</dbReference>
<dbReference type="InterPro" id="IPR037682">
    <property type="entry name" value="TonB_C"/>
</dbReference>
<keyword evidence="5" id="KW-0997">Cell inner membrane</keyword>
<evidence type="ECO:0000256" key="6">
    <source>
        <dbReference type="ARBA" id="ARBA00022692"/>
    </source>
</evidence>
<gene>
    <name evidence="12" type="ORF">K0B96_08480</name>
</gene>
<dbReference type="GO" id="GO:0005886">
    <property type="term" value="C:plasma membrane"/>
    <property type="evidence" value="ECO:0007669"/>
    <property type="project" value="UniProtKB-SubCell"/>
</dbReference>
<evidence type="ECO:0000256" key="10">
    <source>
        <dbReference type="SAM" id="MobiDB-lite"/>
    </source>
</evidence>
<comment type="subcellular location">
    <subcellularLocation>
        <location evidence="1">Cell inner membrane</location>
        <topology evidence="1">Single-pass membrane protein</topology>
        <orientation evidence="1">Periplasmic side</orientation>
    </subcellularLocation>
</comment>
<sequence length="220" mass="23434">MKRHFAWPIGIAAALHLALLFGFRSPSRPPSERPVDPPVMELKPAPIFDEPIPVDAENSGGGGKPDVALPHTEEALRPPKPNDIVIPTIPSPPASQAKLIRIPAGTFGPGHGESSGFSDVGGPVMPVALDHAPRTRSQVGPVYPFEARKDGLSGEVLVEFTVDQSGHVHSARVVRSTATLFEAAALKAVAKWQFEPGRVHGRPVAFRLAVPIVFSLEDGR</sequence>
<dbReference type="AlphaFoldDB" id="A0A8F9TZ11"/>
<reference evidence="12" key="1">
    <citation type="submission" date="2021-08" db="EMBL/GenBank/DDBJ databases">
        <title>Genome of a novel bacterium of the phylum Verrucomicrobia, Oleiharenicola sp. KSB-15.</title>
        <authorList>
            <person name="Chung J.-H."/>
            <person name="Ahn J.-H."/>
            <person name="Yoon Y."/>
            <person name="Kim D.-Y."/>
            <person name="An S.-H."/>
            <person name="Park I."/>
            <person name="Yeon J."/>
        </authorList>
    </citation>
    <scope>NUCLEOTIDE SEQUENCE</scope>
    <source>
        <strain evidence="12">KSB-15</strain>
    </source>
</reference>
<name>A0A8F9TZ11_9BACT</name>
<keyword evidence="13" id="KW-1185">Reference proteome</keyword>
<evidence type="ECO:0000256" key="9">
    <source>
        <dbReference type="ARBA" id="ARBA00023136"/>
    </source>
</evidence>
<evidence type="ECO:0000256" key="2">
    <source>
        <dbReference type="ARBA" id="ARBA00006555"/>
    </source>
</evidence>
<organism evidence="12 13">
    <name type="scientific">Horticoccus luteus</name>
    <dbReference type="NCBI Taxonomy" id="2862869"/>
    <lineage>
        <taxon>Bacteria</taxon>
        <taxon>Pseudomonadati</taxon>
        <taxon>Verrucomicrobiota</taxon>
        <taxon>Opitutia</taxon>
        <taxon>Opitutales</taxon>
        <taxon>Opitutaceae</taxon>
        <taxon>Horticoccus</taxon>
    </lineage>
</organism>
<evidence type="ECO:0000256" key="3">
    <source>
        <dbReference type="ARBA" id="ARBA00022448"/>
    </source>
</evidence>
<dbReference type="PROSITE" id="PS52015">
    <property type="entry name" value="TONB_CTD"/>
    <property type="match status" value="1"/>
</dbReference>
<keyword evidence="7" id="KW-0653">Protein transport</keyword>
<evidence type="ECO:0000256" key="4">
    <source>
        <dbReference type="ARBA" id="ARBA00022475"/>
    </source>
</evidence>
<dbReference type="NCBIfam" id="TIGR01352">
    <property type="entry name" value="tonB_Cterm"/>
    <property type="match status" value="1"/>
</dbReference>
<comment type="similarity">
    <text evidence="2">Belongs to the TonB family.</text>
</comment>
<keyword evidence="3" id="KW-0813">Transport</keyword>
<dbReference type="InterPro" id="IPR003538">
    <property type="entry name" value="TonB"/>
</dbReference>
<dbReference type="Gene3D" id="3.30.1150.10">
    <property type="match status" value="1"/>
</dbReference>
<dbReference type="GO" id="GO:0031992">
    <property type="term" value="F:energy transducer activity"/>
    <property type="evidence" value="ECO:0007669"/>
    <property type="project" value="InterPro"/>
</dbReference>
<dbReference type="InterPro" id="IPR051045">
    <property type="entry name" value="TonB-dependent_transducer"/>
</dbReference>
<accession>A0A8F9TZ11</accession>
<dbReference type="Proteomes" id="UP000825051">
    <property type="component" value="Chromosome"/>
</dbReference>
<keyword evidence="8" id="KW-1133">Transmembrane helix</keyword>
<dbReference type="KEGG" id="ole:K0B96_08480"/>
<dbReference type="GO" id="GO:0015891">
    <property type="term" value="P:siderophore transport"/>
    <property type="evidence" value="ECO:0007669"/>
    <property type="project" value="InterPro"/>
</dbReference>
<dbReference type="EMBL" id="CP080507">
    <property type="protein sequence ID" value="QYM80622.1"/>
    <property type="molecule type" value="Genomic_DNA"/>
</dbReference>
<dbReference type="PRINTS" id="PR01374">
    <property type="entry name" value="TONBPROTEIN"/>
</dbReference>
<dbReference type="InterPro" id="IPR006260">
    <property type="entry name" value="TonB/TolA_C"/>
</dbReference>
<dbReference type="SUPFAM" id="SSF74653">
    <property type="entry name" value="TolA/TonB C-terminal domain"/>
    <property type="match status" value="1"/>
</dbReference>
<evidence type="ECO:0000313" key="13">
    <source>
        <dbReference type="Proteomes" id="UP000825051"/>
    </source>
</evidence>
<evidence type="ECO:0000256" key="5">
    <source>
        <dbReference type="ARBA" id="ARBA00022519"/>
    </source>
</evidence>
<evidence type="ECO:0000256" key="1">
    <source>
        <dbReference type="ARBA" id="ARBA00004383"/>
    </source>
</evidence>
<dbReference type="GO" id="GO:0055085">
    <property type="term" value="P:transmembrane transport"/>
    <property type="evidence" value="ECO:0007669"/>
    <property type="project" value="InterPro"/>
</dbReference>
<evidence type="ECO:0000256" key="7">
    <source>
        <dbReference type="ARBA" id="ARBA00022927"/>
    </source>
</evidence>
<dbReference type="GO" id="GO:0030288">
    <property type="term" value="C:outer membrane-bounded periplasmic space"/>
    <property type="evidence" value="ECO:0007669"/>
    <property type="project" value="InterPro"/>
</dbReference>
<evidence type="ECO:0000256" key="8">
    <source>
        <dbReference type="ARBA" id="ARBA00022989"/>
    </source>
</evidence>
<feature type="domain" description="TonB C-terminal" evidence="11">
    <location>
        <begin position="128"/>
        <end position="220"/>
    </location>
</feature>
<keyword evidence="4" id="KW-1003">Cell membrane</keyword>
<evidence type="ECO:0000313" key="12">
    <source>
        <dbReference type="EMBL" id="QYM80622.1"/>
    </source>
</evidence>
<proteinExistence type="inferred from homology"/>
<keyword evidence="9" id="KW-0472">Membrane</keyword>
<dbReference type="PANTHER" id="PTHR33446">
    <property type="entry name" value="PROTEIN TONB-RELATED"/>
    <property type="match status" value="1"/>
</dbReference>
<evidence type="ECO:0000259" key="11">
    <source>
        <dbReference type="PROSITE" id="PS52015"/>
    </source>
</evidence>
<feature type="region of interest" description="Disordered" evidence="10">
    <location>
        <begin position="27"/>
        <end position="65"/>
    </location>
</feature>